<dbReference type="PROSITE" id="PS01217">
    <property type="entry name" value="SUCCINYL_COA_LIG_3"/>
    <property type="match status" value="1"/>
</dbReference>
<dbReference type="EMBL" id="CAFBOF010000010">
    <property type="protein sequence ID" value="CAB4974028.1"/>
    <property type="molecule type" value="Genomic_DNA"/>
</dbReference>
<dbReference type="NCBIfam" id="NF001913">
    <property type="entry name" value="PRK00696.1"/>
    <property type="match status" value="1"/>
</dbReference>
<evidence type="ECO:0000256" key="7">
    <source>
        <dbReference type="ARBA" id="ARBA00022842"/>
    </source>
</evidence>
<evidence type="ECO:0000313" key="11">
    <source>
        <dbReference type="EMBL" id="CAB4974028.1"/>
    </source>
</evidence>
<dbReference type="Gene3D" id="3.30.470.20">
    <property type="entry name" value="ATP-grasp fold, B domain"/>
    <property type="match status" value="1"/>
</dbReference>
<dbReference type="InterPro" id="IPR013650">
    <property type="entry name" value="ATP-grasp_succ-CoA_synth-type"/>
</dbReference>
<keyword evidence="5" id="KW-0547">Nucleotide-binding</keyword>
<protein>
    <submittedName>
        <fullName evidence="12">Unannotated protein</fullName>
    </submittedName>
</protein>
<organism evidence="12">
    <name type="scientific">freshwater metagenome</name>
    <dbReference type="NCBI Taxonomy" id="449393"/>
    <lineage>
        <taxon>unclassified sequences</taxon>
        <taxon>metagenomes</taxon>
        <taxon>ecological metagenomes</taxon>
    </lineage>
</organism>
<dbReference type="GO" id="GO:0004775">
    <property type="term" value="F:succinate-CoA ligase (ADP-forming) activity"/>
    <property type="evidence" value="ECO:0007669"/>
    <property type="project" value="TreeGrafter"/>
</dbReference>
<keyword evidence="3" id="KW-0436">Ligase</keyword>
<dbReference type="SUPFAM" id="SSF52210">
    <property type="entry name" value="Succinyl-CoA synthetase domains"/>
    <property type="match status" value="1"/>
</dbReference>
<proteinExistence type="inferred from homology"/>
<dbReference type="PIRSF" id="PIRSF001554">
    <property type="entry name" value="SucCS_beta"/>
    <property type="match status" value="1"/>
</dbReference>
<keyword evidence="7" id="KW-0460">Magnesium</keyword>
<dbReference type="GO" id="GO:0005829">
    <property type="term" value="C:cytosol"/>
    <property type="evidence" value="ECO:0007669"/>
    <property type="project" value="TreeGrafter"/>
</dbReference>
<dbReference type="PROSITE" id="PS50975">
    <property type="entry name" value="ATP_GRASP"/>
    <property type="match status" value="1"/>
</dbReference>
<comment type="cofactor">
    <cofactor evidence="1">
        <name>Mg(2+)</name>
        <dbReference type="ChEBI" id="CHEBI:18420"/>
    </cofactor>
</comment>
<dbReference type="InterPro" id="IPR005809">
    <property type="entry name" value="Succ_CoA_ligase-like_bsu"/>
</dbReference>
<dbReference type="EMBL" id="CAFBPQ010000066">
    <property type="protein sequence ID" value="CAB5031862.1"/>
    <property type="molecule type" value="Genomic_DNA"/>
</dbReference>
<dbReference type="EMBL" id="CAFBMM010000028">
    <property type="protein sequence ID" value="CAB4905503.1"/>
    <property type="molecule type" value="Genomic_DNA"/>
</dbReference>
<dbReference type="HAMAP" id="MF_00558">
    <property type="entry name" value="Succ_CoA_beta"/>
    <property type="match status" value="1"/>
</dbReference>
<dbReference type="GO" id="GO:0046872">
    <property type="term" value="F:metal ion binding"/>
    <property type="evidence" value="ECO:0007669"/>
    <property type="project" value="UniProtKB-KW"/>
</dbReference>
<dbReference type="Gene3D" id="3.40.50.261">
    <property type="entry name" value="Succinyl-CoA synthetase domains"/>
    <property type="match status" value="1"/>
</dbReference>
<dbReference type="InterPro" id="IPR013815">
    <property type="entry name" value="ATP_grasp_subdomain_1"/>
</dbReference>
<dbReference type="FunFam" id="3.30.470.20:FF:000002">
    <property type="entry name" value="Succinate--CoA ligase [ADP-forming] subunit beta"/>
    <property type="match status" value="1"/>
</dbReference>
<evidence type="ECO:0000256" key="6">
    <source>
        <dbReference type="ARBA" id="ARBA00022840"/>
    </source>
</evidence>
<evidence type="ECO:0000256" key="3">
    <source>
        <dbReference type="ARBA" id="ARBA00022598"/>
    </source>
</evidence>
<evidence type="ECO:0000259" key="8">
    <source>
        <dbReference type="PROSITE" id="PS50975"/>
    </source>
</evidence>
<dbReference type="EMBL" id="CAEZYK010000028">
    <property type="protein sequence ID" value="CAB4721437.1"/>
    <property type="molecule type" value="Genomic_DNA"/>
</dbReference>
<evidence type="ECO:0000256" key="4">
    <source>
        <dbReference type="ARBA" id="ARBA00022723"/>
    </source>
</evidence>
<evidence type="ECO:0000313" key="10">
    <source>
        <dbReference type="EMBL" id="CAB4905503.1"/>
    </source>
</evidence>
<dbReference type="PANTHER" id="PTHR11815:SF10">
    <property type="entry name" value="SUCCINATE--COA LIGASE [GDP-FORMING] SUBUNIT BETA, MITOCHONDRIAL"/>
    <property type="match status" value="1"/>
</dbReference>
<feature type="domain" description="ATP-grasp" evidence="8">
    <location>
        <begin position="9"/>
        <end position="54"/>
    </location>
</feature>
<sequence>MDLYEYQGKQLFARYDIPVSNGEAVESVDAAVAAADRIGYPVVVKAQVQVGGRGKAGGIKLASNADECRQYADDILGLDIKGHVVALLWIETASDISEEYYASFTLDRSAKKHLGMLSAAGGVEIEQVAEENPEAIARIWVDPVDGLTPEQCRAWVEEAQLNPAATEGAIDILTKLWRCYVDADADLVEINPLILTTDGRVHALDAKVTLDDSSLFRHPDYETYDATQVRDARETAAHEKGLQYVGLDGSVGIIANGAGLAMSTVDIVSQVGGSPANFLDIGGGANADVMTGALEVITNDPNVRAIFINIFGGITKGDEVANGIIAALDRVDIKAPIVIRLDGTNAEEGHAILAPRVSDQLRIESTMLDAARVVTELAKA</sequence>
<dbReference type="GO" id="GO:0042709">
    <property type="term" value="C:succinate-CoA ligase complex"/>
    <property type="evidence" value="ECO:0007669"/>
    <property type="project" value="TreeGrafter"/>
</dbReference>
<dbReference type="AlphaFoldDB" id="A0A6J7RT71"/>
<gene>
    <name evidence="9" type="ORF">UFOPK2683_00649</name>
    <name evidence="10" type="ORF">UFOPK3605_00734</name>
    <name evidence="11" type="ORF">UFOPK3897_00694</name>
    <name evidence="12" type="ORF">UFOPK4121_01463</name>
</gene>
<accession>A0A6J7RT71</accession>
<dbReference type="FunFam" id="3.40.50.261:FF:000007">
    <property type="entry name" value="Succinate--CoA ligase [ADP-forming] subunit beta"/>
    <property type="match status" value="1"/>
</dbReference>
<keyword evidence="4" id="KW-0479">Metal-binding</keyword>
<dbReference type="InterPro" id="IPR016102">
    <property type="entry name" value="Succinyl-CoA_synth-like"/>
</dbReference>
<evidence type="ECO:0000256" key="2">
    <source>
        <dbReference type="ARBA" id="ARBA00022532"/>
    </source>
</evidence>
<dbReference type="GO" id="GO:0006104">
    <property type="term" value="P:succinyl-CoA metabolic process"/>
    <property type="evidence" value="ECO:0007669"/>
    <property type="project" value="TreeGrafter"/>
</dbReference>
<dbReference type="InterPro" id="IPR011761">
    <property type="entry name" value="ATP-grasp"/>
</dbReference>
<evidence type="ECO:0000256" key="5">
    <source>
        <dbReference type="ARBA" id="ARBA00022741"/>
    </source>
</evidence>
<dbReference type="NCBIfam" id="TIGR01016">
    <property type="entry name" value="sucCoAbeta"/>
    <property type="match status" value="1"/>
</dbReference>
<dbReference type="InterPro" id="IPR005811">
    <property type="entry name" value="SUCC_ACL_C"/>
</dbReference>
<dbReference type="Pfam" id="PF00549">
    <property type="entry name" value="Ligase_CoA"/>
    <property type="match status" value="1"/>
</dbReference>
<evidence type="ECO:0000313" key="12">
    <source>
        <dbReference type="EMBL" id="CAB5031862.1"/>
    </source>
</evidence>
<dbReference type="InterPro" id="IPR017866">
    <property type="entry name" value="Succ-CoA_synthase_bsu_CS"/>
</dbReference>
<dbReference type="PANTHER" id="PTHR11815">
    <property type="entry name" value="SUCCINYL-COA SYNTHETASE BETA CHAIN"/>
    <property type="match status" value="1"/>
</dbReference>
<dbReference type="Gene3D" id="3.30.1490.20">
    <property type="entry name" value="ATP-grasp fold, A domain"/>
    <property type="match status" value="1"/>
</dbReference>
<reference evidence="12" key="1">
    <citation type="submission" date="2020-05" db="EMBL/GenBank/DDBJ databases">
        <authorList>
            <person name="Chiriac C."/>
            <person name="Salcher M."/>
            <person name="Ghai R."/>
            <person name="Kavagutti S V."/>
        </authorList>
    </citation>
    <scope>NUCLEOTIDE SEQUENCE</scope>
</reference>
<evidence type="ECO:0000313" key="9">
    <source>
        <dbReference type="EMBL" id="CAB4721437.1"/>
    </source>
</evidence>
<dbReference type="Pfam" id="PF08442">
    <property type="entry name" value="ATP-grasp_2"/>
    <property type="match status" value="1"/>
</dbReference>
<dbReference type="GO" id="GO:0005524">
    <property type="term" value="F:ATP binding"/>
    <property type="evidence" value="ECO:0007669"/>
    <property type="project" value="UniProtKB-KW"/>
</dbReference>
<keyword evidence="6" id="KW-0067">ATP-binding</keyword>
<keyword evidence="2" id="KW-0816">Tricarboxylic acid cycle</keyword>
<dbReference type="GO" id="GO:0006099">
    <property type="term" value="P:tricarboxylic acid cycle"/>
    <property type="evidence" value="ECO:0007669"/>
    <property type="project" value="UniProtKB-KW"/>
</dbReference>
<dbReference type="SUPFAM" id="SSF56059">
    <property type="entry name" value="Glutathione synthetase ATP-binding domain-like"/>
    <property type="match status" value="1"/>
</dbReference>
<evidence type="ECO:0000256" key="1">
    <source>
        <dbReference type="ARBA" id="ARBA00001946"/>
    </source>
</evidence>
<name>A0A6J7RT71_9ZZZZ</name>